<feature type="transmembrane region" description="Helical" evidence="1">
    <location>
        <begin position="81"/>
        <end position="104"/>
    </location>
</feature>
<dbReference type="GO" id="GO:0004527">
    <property type="term" value="F:exonuclease activity"/>
    <property type="evidence" value="ECO:0007669"/>
    <property type="project" value="UniProtKB-KW"/>
</dbReference>
<keyword evidence="1" id="KW-0472">Membrane</keyword>
<protein>
    <submittedName>
        <fullName evidence="3">Endonuclease/exonuclease/phosphatase family metal-dependent hydrolase</fullName>
    </submittedName>
</protein>
<dbReference type="SUPFAM" id="SSF56219">
    <property type="entry name" value="DNase I-like"/>
    <property type="match status" value="1"/>
</dbReference>
<keyword evidence="3" id="KW-0378">Hydrolase</keyword>
<dbReference type="AlphaFoldDB" id="A0A2T0S946"/>
<keyword evidence="4" id="KW-1185">Reference proteome</keyword>
<dbReference type="Pfam" id="PF03372">
    <property type="entry name" value="Exo_endo_phos"/>
    <property type="match status" value="1"/>
</dbReference>
<keyword evidence="3" id="KW-0255">Endonuclease</keyword>
<dbReference type="InterPro" id="IPR036691">
    <property type="entry name" value="Endo/exonu/phosph_ase_sf"/>
</dbReference>
<feature type="transmembrane region" description="Helical" evidence="1">
    <location>
        <begin position="24"/>
        <end position="42"/>
    </location>
</feature>
<organism evidence="3 4">
    <name type="scientific">Pseudosporangium ferrugineum</name>
    <dbReference type="NCBI Taxonomy" id="439699"/>
    <lineage>
        <taxon>Bacteria</taxon>
        <taxon>Bacillati</taxon>
        <taxon>Actinomycetota</taxon>
        <taxon>Actinomycetes</taxon>
        <taxon>Micromonosporales</taxon>
        <taxon>Micromonosporaceae</taxon>
        <taxon>Pseudosporangium</taxon>
    </lineage>
</organism>
<sequence>MDVDRGSPAPPAAVRVRAGGASRVLAAVVAAWLVFTVAHLVLNGRWWVWLFASALPPVLFVAVPAGALAAAALVRPVRRRVVAAAVLALALGVADSGLNWAALWPTDRSAPAGALRVFSWNTEYWDQQDDPDTFYRFLKEQNADVYLLQEYLGWDLSRPYDGELPLDDLARVRREFPGYHIAARSELLTLSRLPIVAQPPVAPDPAASGDGGADFHRVFRDAKVLRTDVRVGGSTVSFYNAHIAVQLKIASPLSRSFWSFPHRADEQRAAQLRGLTEDIAANPRPVVVAGDFNTSPAMADVDGLSRLLRDPARANSRLYPASWTPGLLPPLWRLDWAFVSPGVNVHTYAFRSPRSMSDHDAQELTLTFPMK</sequence>
<name>A0A2T0S946_9ACTN</name>
<keyword evidence="1" id="KW-0812">Transmembrane</keyword>
<proteinExistence type="predicted"/>
<dbReference type="Gene3D" id="3.60.10.10">
    <property type="entry name" value="Endonuclease/exonuclease/phosphatase"/>
    <property type="match status" value="1"/>
</dbReference>
<evidence type="ECO:0000313" key="4">
    <source>
        <dbReference type="Proteomes" id="UP000239209"/>
    </source>
</evidence>
<dbReference type="InterPro" id="IPR005135">
    <property type="entry name" value="Endo/exonuclease/phosphatase"/>
</dbReference>
<comment type="caution">
    <text evidence="3">The sequence shown here is derived from an EMBL/GenBank/DDBJ whole genome shotgun (WGS) entry which is preliminary data.</text>
</comment>
<gene>
    <name evidence="3" type="ORF">CLV70_10511</name>
</gene>
<reference evidence="3 4" key="1">
    <citation type="submission" date="2018-03" db="EMBL/GenBank/DDBJ databases">
        <title>Genomic Encyclopedia of Archaeal and Bacterial Type Strains, Phase II (KMG-II): from individual species to whole genera.</title>
        <authorList>
            <person name="Goeker M."/>
        </authorList>
    </citation>
    <scope>NUCLEOTIDE SEQUENCE [LARGE SCALE GENOMIC DNA]</scope>
    <source>
        <strain evidence="3 4">DSM 45348</strain>
    </source>
</reference>
<evidence type="ECO:0000256" key="1">
    <source>
        <dbReference type="SAM" id="Phobius"/>
    </source>
</evidence>
<dbReference type="GO" id="GO:0004519">
    <property type="term" value="F:endonuclease activity"/>
    <property type="evidence" value="ECO:0007669"/>
    <property type="project" value="UniProtKB-KW"/>
</dbReference>
<dbReference type="OrthoDB" id="3541033at2"/>
<keyword evidence="3" id="KW-0540">Nuclease</keyword>
<dbReference type="EMBL" id="PVZG01000005">
    <property type="protein sequence ID" value="PRY29843.1"/>
    <property type="molecule type" value="Genomic_DNA"/>
</dbReference>
<evidence type="ECO:0000259" key="2">
    <source>
        <dbReference type="Pfam" id="PF03372"/>
    </source>
</evidence>
<dbReference type="Proteomes" id="UP000239209">
    <property type="component" value="Unassembled WGS sequence"/>
</dbReference>
<feature type="domain" description="Endonuclease/exonuclease/phosphatase" evidence="2">
    <location>
        <begin position="119"/>
        <end position="359"/>
    </location>
</feature>
<feature type="transmembrane region" description="Helical" evidence="1">
    <location>
        <begin position="48"/>
        <end position="74"/>
    </location>
</feature>
<accession>A0A2T0S946</accession>
<keyword evidence="3" id="KW-0269">Exonuclease</keyword>
<dbReference type="RefSeq" id="WP_146164044.1">
    <property type="nucleotide sequence ID" value="NZ_PVZG01000005.1"/>
</dbReference>
<evidence type="ECO:0000313" key="3">
    <source>
        <dbReference type="EMBL" id="PRY29843.1"/>
    </source>
</evidence>
<keyword evidence="1" id="KW-1133">Transmembrane helix</keyword>